<keyword evidence="1" id="KW-0150">Chloroplast</keyword>
<dbReference type="KEGG" id="cme:CymeCp061"/>
<protein>
    <submittedName>
        <fullName evidence="1">Uncharacterized protein</fullName>
    </submittedName>
</protein>
<keyword evidence="1" id="KW-0934">Plastid</keyword>
<reference evidence="1" key="1">
    <citation type="journal article" date="2003" name="DNA Res.">
        <title>Complete sequence and analysis of the plastid genome of the unicellular red alga Cyanidioschyzon merolae.</title>
        <authorList>
            <person name="Ohta N."/>
            <person name="Matsuzaki M."/>
            <person name="Misumi O."/>
            <person name="Miyagishima S."/>
            <person name="Nozaki H."/>
            <person name="Tanaka K."/>
            <person name="Shin-i T."/>
            <person name="Kohara Y."/>
            <person name="Kuroiwa T."/>
        </authorList>
    </citation>
    <scope>NUCLEOTIDE SEQUENCE [LARGE SCALE GENOMIC DNA]</scope>
    <source>
        <strain evidence="1">10D</strain>
    </source>
</reference>
<dbReference type="GeneID" id="844924"/>
<name>Q85G36_CYAM1</name>
<dbReference type="Gramene" id="CMV070CT">
    <property type="protein sequence ID" value="CMV070CT"/>
    <property type="gene ID" value="CMV070C"/>
</dbReference>
<dbReference type="AlphaFoldDB" id="Q85G36"/>
<geneLocation type="chloroplast" evidence="1"/>
<evidence type="ECO:0000313" key="1">
    <source>
        <dbReference type="EMBL" id="BAC76155.1"/>
    </source>
</evidence>
<dbReference type="EMBL" id="AB002583">
    <property type="protein sequence ID" value="BAC76155.1"/>
    <property type="molecule type" value="Genomic_DNA"/>
</dbReference>
<accession>Q85G36</accession>
<dbReference type="HOGENOM" id="CLU_2944967_0_0_1"/>
<dbReference type="STRING" id="280699.Q85G36"/>
<dbReference type="Proteomes" id="UP000007014">
    <property type="component" value="Chloroplast"/>
</dbReference>
<dbReference type="RefSeq" id="NP_848993.1">
    <property type="nucleotide sequence ID" value="NC_004799.1"/>
</dbReference>
<sequence>MTLYKILLHLSLKSFKNQMAFSYCFSKIISPIRFNQIQFNFLPLSFLLLCSCSSWAGDTL</sequence>
<keyword evidence="2" id="KW-1185">Reference proteome</keyword>
<organism evidence="1 2">
    <name type="scientific">Cyanidioschyzon merolae (strain NIES-3377 / 10D)</name>
    <name type="common">Unicellular red alga</name>
    <dbReference type="NCBI Taxonomy" id="280699"/>
    <lineage>
        <taxon>Eukaryota</taxon>
        <taxon>Rhodophyta</taxon>
        <taxon>Bangiophyceae</taxon>
        <taxon>Cyanidiales</taxon>
        <taxon>Cyanidiaceae</taxon>
        <taxon>Cyanidioschyzon</taxon>
    </lineage>
</organism>
<proteinExistence type="predicted"/>
<evidence type="ECO:0000313" key="2">
    <source>
        <dbReference type="Proteomes" id="UP000007014"/>
    </source>
</evidence>